<evidence type="ECO:0000256" key="1">
    <source>
        <dbReference type="ARBA" id="ARBA00001933"/>
    </source>
</evidence>
<dbReference type="SMART" id="SM00345">
    <property type="entry name" value="HTH_GNTR"/>
    <property type="match status" value="1"/>
</dbReference>
<proteinExistence type="inferred from homology"/>
<protein>
    <submittedName>
        <fullName evidence="13">PLP-dependent aminotransferase family protein</fullName>
    </submittedName>
</protein>
<dbReference type="Gene3D" id="1.10.10.10">
    <property type="entry name" value="Winged helix-like DNA-binding domain superfamily/Winged helix DNA-binding domain"/>
    <property type="match status" value="1"/>
</dbReference>
<dbReference type="GO" id="GO:0008483">
    <property type="term" value="F:transaminase activity"/>
    <property type="evidence" value="ECO:0007669"/>
    <property type="project" value="UniProtKB-KW"/>
</dbReference>
<dbReference type="EMBL" id="VBAO01000208">
    <property type="protein sequence ID" value="TMI80635.1"/>
    <property type="molecule type" value="Genomic_DNA"/>
</dbReference>
<dbReference type="InterPro" id="IPR015424">
    <property type="entry name" value="PyrdxlP-dep_Trfase"/>
</dbReference>
<keyword evidence="5 13" id="KW-0032">Aminotransferase</keyword>
<dbReference type="InterPro" id="IPR036388">
    <property type="entry name" value="WH-like_DNA-bd_sf"/>
</dbReference>
<evidence type="ECO:0000256" key="11">
    <source>
        <dbReference type="SAM" id="MobiDB-lite"/>
    </source>
</evidence>
<sequence length="508" mass="55044">MGVTLDRTSETPLYRQLLAELSSRIRSGEIASGSRLPSVRSLARTLGVSPITVVQAYNGLAADGLVHATVGRGTFAGASGPETARPQSDDRANTAPEDGEWHTTLPVHLRAPRISAMHALLRPGRRPGVISLAAGTPDPSLFPIRVLGRLWSRVMAAEDPGFLQYGTSQGDYQLRTWIAARCAATGIRAKAEDILITSGSQQAIDLVARTFVGPGDYVLVESPTFITALDIFEGRGAKLIGVPMDNEGVRVDVAASLMERFRPRLMYTMPTAHNPTGITTTEDRRRQLAALARRYNLLVLEDDTCSEFTYDGEAPPAIKAFDAGGHVLFVLSFSKTVIPGLRIGCVVAQAPLLSRLVDSKSVADRFTSPLIQRTLWRYLSSSRYPRDLATARDVYRSRRNALLEVLEETMPTGVTWTRPSAGFNIWMHLPDTTTAAEVFEEGLKEGVACAPGDLFLPHAPPPSGLRISFADNPEETAGEGARRLARALTRVLASSRAEEPESAFVTTV</sequence>
<dbReference type="SUPFAM" id="SSF53383">
    <property type="entry name" value="PLP-dependent transferases"/>
    <property type="match status" value="1"/>
</dbReference>
<dbReference type="GO" id="GO:0003700">
    <property type="term" value="F:DNA-binding transcription factor activity"/>
    <property type="evidence" value="ECO:0007669"/>
    <property type="project" value="InterPro"/>
</dbReference>
<evidence type="ECO:0000259" key="12">
    <source>
        <dbReference type="PROSITE" id="PS50949"/>
    </source>
</evidence>
<dbReference type="Pfam" id="PF00392">
    <property type="entry name" value="GntR"/>
    <property type="match status" value="1"/>
</dbReference>
<feature type="region of interest" description="Disordered" evidence="11">
    <location>
        <begin position="76"/>
        <end position="101"/>
    </location>
</feature>
<keyword evidence="6 13" id="KW-0808">Transferase</keyword>
<evidence type="ECO:0000256" key="5">
    <source>
        <dbReference type="ARBA" id="ARBA00022576"/>
    </source>
</evidence>
<name>A0A537JAW5_9BACT</name>
<gene>
    <name evidence="13" type="ORF">E6H04_08320</name>
</gene>
<evidence type="ECO:0000256" key="6">
    <source>
        <dbReference type="ARBA" id="ARBA00022679"/>
    </source>
</evidence>
<dbReference type="InterPro" id="IPR015422">
    <property type="entry name" value="PyrdxlP-dep_Trfase_small"/>
</dbReference>
<dbReference type="InterPro" id="IPR015421">
    <property type="entry name" value="PyrdxlP-dep_Trfase_major"/>
</dbReference>
<dbReference type="SUPFAM" id="SSF46785">
    <property type="entry name" value="Winged helix' DNA-binding domain"/>
    <property type="match status" value="1"/>
</dbReference>
<evidence type="ECO:0000256" key="8">
    <source>
        <dbReference type="ARBA" id="ARBA00023015"/>
    </source>
</evidence>
<evidence type="ECO:0000256" key="10">
    <source>
        <dbReference type="ARBA" id="ARBA00023163"/>
    </source>
</evidence>
<dbReference type="AlphaFoldDB" id="A0A537JAW5"/>
<evidence type="ECO:0000256" key="3">
    <source>
        <dbReference type="ARBA" id="ARBA00007441"/>
    </source>
</evidence>
<evidence type="ECO:0000313" key="14">
    <source>
        <dbReference type="Proteomes" id="UP000320048"/>
    </source>
</evidence>
<evidence type="ECO:0000256" key="4">
    <source>
        <dbReference type="ARBA" id="ARBA00011738"/>
    </source>
</evidence>
<dbReference type="Gene3D" id="3.90.1150.10">
    <property type="entry name" value="Aspartate Aminotransferase, domain 1"/>
    <property type="match status" value="1"/>
</dbReference>
<dbReference type="GO" id="GO:0030170">
    <property type="term" value="F:pyridoxal phosphate binding"/>
    <property type="evidence" value="ECO:0007669"/>
    <property type="project" value="InterPro"/>
</dbReference>
<dbReference type="PROSITE" id="PS50949">
    <property type="entry name" value="HTH_GNTR"/>
    <property type="match status" value="1"/>
</dbReference>
<dbReference type="FunFam" id="3.40.640.10:FF:000053">
    <property type="entry name" value="Aminotransferase, class I"/>
    <property type="match status" value="1"/>
</dbReference>
<dbReference type="InterPro" id="IPR036390">
    <property type="entry name" value="WH_DNA-bd_sf"/>
</dbReference>
<feature type="domain" description="HTH gntR-type" evidence="12">
    <location>
        <begin position="11"/>
        <end position="79"/>
    </location>
</feature>
<dbReference type="Pfam" id="PF00155">
    <property type="entry name" value="Aminotran_1_2"/>
    <property type="match status" value="1"/>
</dbReference>
<reference evidence="13 14" key="1">
    <citation type="journal article" date="2019" name="Nat. Microbiol.">
        <title>Mediterranean grassland soil C-N compound turnover is dependent on rainfall and depth, and is mediated by genomically divergent microorganisms.</title>
        <authorList>
            <person name="Diamond S."/>
            <person name="Andeer P.F."/>
            <person name="Li Z."/>
            <person name="Crits-Christoph A."/>
            <person name="Burstein D."/>
            <person name="Anantharaman K."/>
            <person name="Lane K.R."/>
            <person name="Thomas B.C."/>
            <person name="Pan C."/>
            <person name="Northen T.R."/>
            <person name="Banfield J.F."/>
        </authorList>
    </citation>
    <scope>NUCLEOTIDE SEQUENCE [LARGE SCALE GENOMIC DNA]</scope>
    <source>
        <strain evidence="13">NP_7</strain>
    </source>
</reference>
<comment type="subunit">
    <text evidence="4">Homodimer.</text>
</comment>
<evidence type="ECO:0000313" key="13">
    <source>
        <dbReference type="EMBL" id="TMI80635.1"/>
    </source>
</evidence>
<evidence type="ECO:0000256" key="7">
    <source>
        <dbReference type="ARBA" id="ARBA00022898"/>
    </source>
</evidence>
<evidence type="ECO:0000256" key="9">
    <source>
        <dbReference type="ARBA" id="ARBA00023125"/>
    </source>
</evidence>
<comment type="similarity">
    <text evidence="3">Belongs to the class-I pyridoxal-phosphate-dependent aminotransferase family.</text>
</comment>
<dbReference type="PANTHER" id="PTHR46577">
    <property type="entry name" value="HTH-TYPE TRANSCRIPTIONAL REGULATORY PROTEIN GABR"/>
    <property type="match status" value="1"/>
</dbReference>
<keyword evidence="10" id="KW-0804">Transcription</keyword>
<dbReference type="PANTHER" id="PTHR46577:SF2">
    <property type="entry name" value="TRANSCRIPTIONAL REGULATORY PROTEIN"/>
    <property type="match status" value="1"/>
</dbReference>
<keyword evidence="9" id="KW-0238">DNA-binding</keyword>
<evidence type="ECO:0000256" key="2">
    <source>
        <dbReference type="ARBA" id="ARBA00005384"/>
    </source>
</evidence>
<dbReference type="InterPro" id="IPR051446">
    <property type="entry name" value="HTH_trans_reg/aminotransferase"/>
</dbReference>
<dbReference type="Gene3D" id="3.40.640.10">
    <property type="entry name" value="Type I PLP-dependent aspartate aminotransferase-like (Major domain)"/>
    <property type="match status" value="1"/>
</dbReference>
<comment type="cofactor">
    <cofactor evidence="1">
        <name>pyridoxal 5'-phosphate</name>
        <dbReference type="ChEBI" id="CHEBI:597326"/>
    </cofactor>
</comment>
<dbReference type="CDD" id="cd07377">
    <property type="entry name" value="WHTH_GntR"/>
    <property type="match status" value="1"/>
</dbReference>
<comment type="caution">
    <text evidence="13">The sequence shown here is derived from an EMBL/GenBank/DDBJ whole genome shotgun (WGS) entry which is preliminary data.</text>
</comment>
<keyword evidence="7" id="KW-0663">Pyridoxal phosphate</keyword>
<dbReference type="Proteomes" id="UP000320048">
    <property type="component" value="Unassembled WGS sequence"/>
</dbReference>
<organism evidence="13 14">
    <name type="scientific">Candidatus Segetimicrobium genomatis</name>
    <dbReference type="NCBI Taxonomy" id="2569760"/>
    <lineage>
        <taxon>Bacteria</taxon>
        <taxon>Bacillati</taxon>
        <taxon>Candidatus Sysuimicrobiota</taxon>
        <taxon>Candidatus Sysuimicrobiia</taxon>
        <taxon>Candidatus Sysuimicrobiales</taxon>
        <taxon>Candidatus Segetimicrobiaceae</taxon>
        <taxon>Candidatus Segetimicrobium</taxon>
    </lineage>
</organism>
<dbReference type="InterPro" id="IPR004839">
    <property type="entry name" value="Aminotransferase_I/II_large"/>
</dbReference>
<keyword evidence="8" id="KW-0805">Transcription regulation</keyword>
<accession>A0A537JAW5</accession>
<comment type="similarity">
    <text evidence="2">In the C-terminal section; belongs to the class-I pyridoxal-phosphate-dependent aminotransferase family.</text>
</comment>
<dbReference type="CDD" id="cd00609">
    <property type="entry name" value="AAT_like"/>
    <property type="match status" value="1"/>
</dbReference>
<dbReference type="InterPro" id="IPR000524">
    <property type="entry name" value="Tscrpt_reg_HTH_GntR"/>
</dbReference>
<dbReference type="GO" id="GO:0003677">
    <property type="term" value="F:DNA binding"/>
    <property type="evidence" value="ECO:0007669"/>
    <property type="project" value="UniProtKB-KW"/>
</dbReference>